<evidence type="ECO:0000256" key="1">
    <source>
        <dbReference type="ARBA" id="ARBA00009437"/>
    </source>
</evidence>
<dbReference type="InterPro" id="IPR005119">
    <property type="entry name" value="LysR_subst-bd"/>
</dbReference>
<dbReference type="Gene3D" id="3.40.190.290">
    <property type="match status" value="1"/>
</dbReference>
<evidence type="ECO:0000259" key="5">
    <source>
        <dbReference type="PROSITE" id="PS50931"/>
    </source>
</evidence>
<dbReference type="PANTHER" id="PTHR30537:SF5">
    <property type="entry name" value="HTH-TYPE TRANSCRIPTIONAL ACTIVATOR TTDR-RELATED"/>
    <property type="match status" value="1"/>
</dbReference>
<comment type="similarity">
    <text evidence="1">Belongs to the LysR transcriptional regulatory family.</text>
</comment>
<dbReference type="Proteomes" id="UP000094023">
    <property type="component" value="Unassembled WGS sequence"/>
</dbReference>
<evidence type="ECO:0000256" key="4">
    <source>
        <dbReference type="ARBA" id="ARBA00023163"/>
    </source>
</evidence>
<dbReference type="STRING" id="1354337.M983_2897"/>
<feature type="domain" description="HTH lysR-type" evidence="5">
    <location>
        <begin position="1"/>
        <end position="61"/>
    </location>
</feature>
<dbReference type="Gene3D" id="1.10.10.10">
    <property type="entry name" value="Winged helix-like DNA-binding domain superfamily/Winged helix DNA-binding domain"/>
    <property type="match status" value="1"/>
</dbReference>
<dbReference type="InterPro" id="IPR058163">
    <property type="entry name" value="LysR-type_TF_proteobact-type"/>
</dbReference>
<dbReference type="SUPFAM" id="SSF46785">
    <property type="entry name" value="Winged helix' DNA-binding domain"/>
    <property type="match status" value="1"/>
</dbReference>
<evidence type="ECO:0000256" key="3">
    <source>
        <dbReference type="ARBA" id="ARBA00023125"/>
    </source>
</evidence>
<dbReference type="PANTHER" id="PTHR30537">
    <property type="entry name" value="HTH-TYPE TRANSCRIPTIONAL REGULATOR"/>
    <property type="match status" value="1"/>
</dbReference>
<name>A0A198FDV4_9GAMM</name>
<comment type="caution">
    <text evidence="6">The sequence shown here is derived from an EMBL/GenBank/DDBJ whole genome shotgun (WGS) entry which is preliminary data.</text>
</comment>
<dbReference type="CDD" id="cd08422">
    <property type="entry name" value="PBP2_CrgA_like"/>
    <property type="match status" value="1"/>
</dbReference>
<keyword evidence="7" id="KW-1185">Reference proteome</keyword>
<dbReference type="Pfam" id="PF00126">
    <property type="entry name" value="HTH_1"/>
    <property type="match status" value="1"/>
</dbReference>
<dbReference type="InterPro" id="IPR036390">
    <property type="entry name" value="WH_DNA-bd_sf"/>
</dbReference>
<proteinExistence type="inferred from homology"/>
<keyword evidence="2" id="KW-0805">Transcription regulation</keyword>
<keyword evidence="4" id="KW-0804">Transcription</keyword>
<evidence type="ECO:0000313" key="6">
    <source>
        <dbReference type="EMBL" id="OAT22584.1"/>
    </source>
</evidence>
<dbReference type="SUPFAM" id="SSF53850">
    <property type="entry name" value="Periplasmic binding protein-like II"/>
    <property type="match status" value="1"/>
</dbReference>
<evidence type="ECO:0000313" key="7">
    <source>
        <dbReference type="Proteomes" id="UP000094023"/>
    </source>
</evidence>
<dbReference type="PROSITE" id="PS50931">
    <property type="entry name" value="HTH_LYSR"/>
    <property type="match status" value="1"/>
</dbReference>
<keyword evidence="3" id="KW-0238">DNA-binding</keyword>
<sequence length="300" mass="34107">MMLNQFELIKIFCATAESRSFREAATLLGKSPQSITRAIKKLEELRGEILFYRSTRNIQITQEGEALAQEAGTLLKSIEHLVMCKNQSDESRVSGHISLTMPASFGRRCVVPALNIFRQLYPDITVTCILTDSHSDVVDEKIDIGLRTGFLRDNRFVARKIRDVRFYILGTPELINRTGRPVEIAHLNQMPVVALLDNCSGRFWPWTFDNEKPFIPVSPRFVTDDLDVYCDVVINSAGFGQLADYLALPLIKKGLALPVMQEKNPSTWGLYIYRPQRGPVPSRIRLLFDYLVETLQVENL</sequence>
<reference evidence="6 7" key="1">
    <citation type="submission" date="2016-04" db="EMBL/GenBank/DDBJ databases">
        <title>ATOL: Assembling a taxonomically balanced genome-scale reconstruction of the evolutionary history of the Enterobacteriaceae.</title>
        <authorList>
            <person name="Plunkett G.III."/>
            <person name="Neeno-Eckwall E.C."/>
            <person name="Glasner J.D."/>
            <person name="Perna N.T."/>
        </authorList>
    </citation>
    <scope>NUCLEOTIDE SEQUENCE [LARGE SCALE GENOMIC DNA]</scope>
    <source>
        <strain evidence="6 7">ATCC 19692</strain>
    </source>
</reference>
<dbReference type="GO" id="GO:0006351">
    <property type="term" value="P:DNA-templated transcription"/>
    <property type="evidence" value="ECO:0007669"/>
    <property type="project" value="TreeGrafter"/>
</dbReference>
<dbReference type="Pfam" id="PF03466">
    <property type="entry name" value="LysR_substrate"/>
    <property type="match status" value="1"/>
</dbReference>
<dbReference type="GO" id="GO:0003700">
    <property type="term" value="F:DNA-binding transcription factor activity"/>
    <property type="evidence" value="ECO:0007669"/>
    <property type="project" value="InterPro"/>
</dbReference>
<accession>A0A198FDV4</accession>
<dbReference type="AlphaFoldDB" id="A0A198FDV4"/>
<gene>
    <name evidence="6" type="ORF">M983_2897</name>
</gene>
<organism evidence="6 7">
    <name type="scientific">Proteus myxofaciens ATCC 19692</name>
    <dbReference type="NCBI Taxonomy" id="1354337"/>
    <lineage>
        <taxon>Bacteria</taxon>
        <taxon>Pseudomonadati</taxon>
        <taxon>Pseudomonadota</taxon>
        <taxon>Gammaproteobacteria</taxon>
        <taxon>Enterobacterales</taxon>
        <taxon>Morganellaceae</taxon>
        <taxon>Proteus</taxon>
    </lineage>
</organism>
<dbReference type="EMBL" id="LXEN01000149">
    <property type="protein sequence ID" value="OAT22584.1"/>
    <property type="molecule type" value="Genomic_DNA"/>
</dbReference>
<dbReference type="InterPro" id="IPR036388">
    <property type="entry name" value="WH-like_DNA-bd_sf"/>
</dbReference>
<protein>
    <recommendedName>
        <fullName evidence="5">HTH lysR-type domain-containing protein</fullName>
    </recommendedName>
</protein>
<dbReference type="PATRIC" id="fig|1354337.4.peg.2984"/>
<dbReference type="GO" id="GO:0043565">
    <property type="term" value="F:sequence-specific DNA binding"/>
    <property type="evidence" value="ECO:0007669"/>
    <property type="project" value="TreeGrafter"/>
</dbReference>
<evidence type="ECO:0000256" key="2">
    <source>
        <dbReference type="ARBA" id="ARBA00023015"/>
    </source>
</evidence>
<dbReference type="InterPro" id="IPR000847">
    <property type="entry name" value="LysR_HTH_N"/>
</dbReference>